<dbReference type="Pfam" id="PF01740">
    <property type="entry name" value="STAS"/>
    <property type="match status" value="1"/>
</dbReference>
<dbReference type="STRING" id="1550566.SZ63_06540"/>
<dbReference type="InterPro" id="IPR002645">
    <property type="entry name" value="STAS_dom"/>
</dbReference>
<dbReference type="AlphaFoldDB" id="A0A0H1R7L8"/>
<accession>A0A0H1R7L8</accession>
<dbReference type="Proteomes" id="UP000035301">
    <property type="component" value="Unassembled WGS sequence"/>
</dbReference>
<dbReference type="InterPro" id="IPR003658">
    <property type="entry name" value="Anti-sigma_ant"/>
</dbReference>
<dbReference type="NCBIfam" id="TIGR00377">
    <property type="entry name" value="ant_ant_sig"/>
    <property type="match status" value="1"/>
</dbReference>
<dbReference type="RefSeq" id="WP_048182890.1">
    <property type="nucleotide sequence ID" value="NZ_JXOJ01000002.1"/>
</dbReference>
<evidence type="ECO:0000259" key="2">
    <source>
        <dbReference type="PROSITE" id="PS50801"/>
    </source>
</evidence>
<name>A0A0H1R7L8_9EURY</name>
<proteinExistence type="inferred from homology"/>
<dbReference type="Gene3D" id="3.30.750.24">
    <property type="entry name" value="STAS domain"/>
    <property type="match status" value="1"/>
</dbReference>
<dbReference type="SUPFAM" id="SSF52091">
    <property type="entry name" value="SpoIIaa-like"/>
    <property type="match status" value="1"/>
</dbReference>
<sequence length="118" mass="12591">MSGHFEITEKKAGTVDIITVKGRLDAGSSETAQERINRVLDAGGRNLLVNLCDLDYISSSGLRVLLATLKRLKADGGTFRIACAQPQILEVFTMAGFHRIFSLSPDEATALAGFPAGP</sequence>
<comment type="caution">
    <text evidence="3">The sequence shown here is derived from an EMBL/GenBank/DDBJ whole genome shotgun (WGS) entry which is preliminary data.</text>
</comment>
<dbReference type="PANTHER" id="PTHR33495:SF2">
    <property type="entry name" value="ANTI-SIGMA FACTOR ANTAGONIST TM_1081-RELATED"/>
    <property type="match status" value="1"/>
</dbReference>
<dbReference type="EMBL" id="JXOJ01000002">
    <property type="protein sequence ID" value="KLK88647.1"/>
    <property type="molecule type" value="Genomic_DNA"/>
</dbReference>
<dbReference type="CDD" id="cd07043">
    <property type="entry name" value="STAS_anti-anti-sigma_factors"/>
    <property type="match status" value="1"/>
</dbReference>
<gene>
    <name evidence="3" type="ORF">SZ63_06540</name>
</gene>
<protein>
    <recommendedName>
        <fullName evidence="2">STAS domain-containing protein</fullName>
    </recommendedName>
</protein>
<organism evidence="3 4">
    <name type="scientific">Methanoculleus sediminis</name>
    <dbReference type="NCBI Taxonomy" id="1550566"/>
    <lineage>
        <taxon>Archaea</taxon>
        <taxon>Methanobacteriati</taxon>
        <taxon>Methanobacteriota</taxon>
        <taxon>Stenosarchaea group</taxon>
        <taxon>Methanomicrobia</taxon>
        <taxon>Methanomicrobiales</taxon>
        <taxon>Methanomicrobiaceae</taxon>
        <taxon>Methanoculleus</taxon>
    </lineage>
</organism>
<dbReference type="InterPro" id="IPR036513">
    <property type="entry name" value="STAS_dom_sf"/>
</dbReference>
<dbReference type="GO" id="GO:0043856">
    <property type="term" value="F:anti-sigma factor antagonist activity"/>
    <property type="evidence" value="ECO:0007669"/>
    <property type="project" value="InterPro"/>
</dbReference>
<dbReference type="OrthoDB" id="70392at2157"/>
<keyword evidence="4" id="KW-1185">Reference proteome</keyword>
<feature type="domain" description="STAS" evidence="2">
    <location>
        <begin position="5"/>
        <end position="114"/>
    </location>
</feature>
<evidence type="ECO:0000313" key="4">
    <source>
        <dbReference type="Proteomes" id="UP000035301"/>
    </source>
</evidence>
<evidence type="ECO:0000313" key="3">
    <source>
        <dbReference type="EMBL" id="KLK88647.1"/>
    </source>
</evidence>
<dbReference type="PROSITE" id="PS50801">
    <property type="entry name" value="STAS"/>
    <property type="match status" value="1"/>
</dbReference>
<dbReference type="PATRIC" id="fig|1550566.3.peg.1419"/>
<evidence type="ECO:0000256" key="1">
    <source>
        <dbReference type="ARBA" id="ARBA00009013"/>
    </source>
</evidence>
<dbReference type="PANTHER" id="PTHR33495">
    <property type="entry name" value="ANTI-SIGMA FACTOR ANTAGONIST TM_1081-RELATED-RELATED"/>
    <property type="match status" value="1"/>
</dbReference>
<reference evidence="3 4" key="1">
    <citation type="journal article" date="2015" name="Int. J. Syst. Evol. Microbiol.">
        <title>Methanoculleus sediminis sp. nov., a methanogen from sediments near a submarine mud volcano.</title>
        <authorList>
            <person name="Chen S.C."/>
            <person name="Chen M.F."/>
            <person name="Lai M.C."/>
            <person name="Weng C.Y."/>
            <person name="Wu S.Y."/>
            <person name="Lin S."/>
            <person name="Yang T.F."/>
            <person name="Chen P.C."/>
        </authorList>
    </citation>
    <scope>NUCLEOTIDE SEQUENCE [LARGE SCALE GENOMIC DNA]</scope>
    <source>
        <strain evidence="3 4">S3Fa</strain>
    </source>
</reference>
<comment type="similarity">
    <text evidence="1">Belongs to the anti-sigma-factor antagonist family.</text>
</comment>